<dbReference type="Gene3D" id="3.30.420.40">
    <property type="match status" value="1"/>
</dbReference>
<dbReference type="HOGENOM" id="CLU_010246_4_0_1"/>
<dbReference type="EC" id="3.6.1.42" evidence="4"/>
<dbReference type="Proteomes" id="UP000029725">
    <property type="component" value="Unassembled WGS sequence"/>
</dbReference>
<sequence length="454" mass="51310">MDLLVYDEKDVDALNAYHLYSYSNKSFYQEEVKYAIVIDAGSFGTRIHVYSLKYVNNAVHSLLDEVFVEIAKPLSAFAGREHELEDAIFDRLLRVAKESIPSELYLSVPVSVKATAGLRLLSQESAEKILATVRSILAKWPFVPEKNSLEHAVSIIQGRDEGIWAWITLNFLLGKIGGLADKSSHPEVKTAASMDLGGASVQVVFEISPEEAHSLSSSSQMVLSVVHFGGKAYHLFQNSFLRYGTNEARKRILKSEVESFRPCTSKSIIDEDNSEDGPVLLKHRIDVVGCLRQVRRYLNLDIDCLHPTCFFAGIPSPSQIPFKNLNLFAFSNFQEKLHPFLHQTENAGENFELSIEEIWKHVFLHCDNIVGEIKDDQSTFVLPRPPYLPLRDALRKMPNFCLDNVYIYSLLTDGFKILRSDFKINFVKKINGIEVCWALGAAIKMIEEQSLFVK</sequence>
<proteinExistence type="inferred from homology"/>
<comment type="similarity">
    <text evidence="1">Belongs to the GDA1/CD39 NTPase family.</text>
</comment>
<evidence type="ECO:0000256" key="1">
    <source>
        <dbReference type="ARBA" id="ARBA00009283"/>
    </source>
</evidence>
<gene>
    <name evidence="7" type="ORF">DI09_18p300</name>
</gene>
<comment type="caution">
    <text evidence="7">The sequence shown here is derived from an EMBL/GenBank/DDBJ whole genome shotgun (WGS) entry which is preliminary data.</text>
</comment>
<evidence type="ECO:0000256" key="5">
    <source>
        <dbReference type="PIRSR" id="PIRSR600407-1"/>
    </source>
</evidence>
<keyword evidence="2" id="KW-0378">Hydrolase</keyword>
<dbReference type="VEuPathDB" id="MicrosporidiaDB:DI09_18p300"/>
<dbReference type="PANTHER" id="PTHR11782:SF83">
    <property type="entry name" value="GUANOSINE-DIPHOSPHATASE"/>
    <property type="match status" value="1"/>
</dbReference>
<keyword evidence="6" id="KW-0547">Nucleotide-binding</keyword>
<dbReference type="GO" id="GO:0004382">
    <property type="term" value="F:GDP phosphatase activity"/>
    <property type="evidence" value="ECO:0007669"/>
    <property type="project" value="UniProtKB-EC"/>
</dbReference>
<comment type="function">
    <text evidence="3">After transfer of sugars to endogenous macromolecular acceptors, the enzyme converts nucleoside diphosphates to nucleoside monophosphates which in turn exit the Golgi lumen in a coupled antiporter reaction, allowing entry of additional nucleotide sugar from the cytosol.</text>
</comment>
<dbReference type="Pfam" id="PF01150">
    <property type="entry name" value="GDA1_CD39"/>
    <property type="match status" value="1"/>
</dbReference>
<name>A0A098VU25_9MICR</name>
<evidence type="ECO:0000313" key="8">
    <source>
        <dbReference type="Proteomes" id="UP000029725"/>
    </source>
</evidence>
<organism evidence="7 8">
    <name type="scientific">Mitosporidium daphniae</name>
    <dbReference type="NCBI Taxonomy" id="1485682"/>
    <lineage>
        <taxon>Eukaryota</taxon>
        <taxon>Fungi</taxon>
        <taxon>Fungi incertae sedis</taxon>
        <taxon>Microsporidia</taxon>
        <taxon>Mitosporidium</taxon>
    </lineage>
</organism>
<evidence type="ECO:0000256" key="6">
    <source>
        <dbReference type="PIRSR" id="PIRSR600407-2"/>
    </source>
</evidence>
<feature type="active site" description="Proton acceptor" evidence="5">
    <location>
        <position position="161"/>
    </location>
</feature>
<evidence type="ECO:0000256" key="3">
    <source>
        <dbReference type="ARBA" id="ARBA00037742"/>
    </source>
</evidence>
<protein>
    <recommendedName>
        <fullName evidence="4">guanosine-diphosphatase</fullName>
        <ecNumber evidence="4">3.6.1.42</ecNumber>
    </recommendedName>
</protein>
<dbReference type="RefSeq" id="XP_013238751.1">
    <property type="nucleotide sequence ID" value="XM_013383297.1"/>
</dbReference>
<reference evidence="7 8" key="1">
    <citation type="submission" date="2014-04" db="EMBL/GenBank/DDBJ databases">
        <title>A new species of microsporidia sheds light on the evolution of extreme parasitism.</title>
        <authorList>
            <person name="Haag K.L."/>
            <person name="James T.Y."/>
            <person name="Larsson R."/>
            <person name="Schaer T.M."/>
            <person name="Refardt D."/>
            <person name="Pombert J.-F."/>
            <person name="Ebert D."/>
        </authorList>
    </citation>
    <scope>NUCLEOTIDE SEQUENCE [LARGE SCALE GENOMIC DNA]</scope>
    <source>
        <strain evidence="7 8">UGP3</strain>
        <tissue evidence="7">Spores</tissue>
    </source>
</reference>
<dbReference type="EMBL" id="JMKJ01000099">
    <property type="protein sequence ID" value="KGG52324.1"/>
    <property type="molecule type" value="Genomic_DNA"/>
</dbReference>
<keyword evidence="8" id="KW-1185">Reference proteome</keyword>
<dbReference type="PANTHER" id="PTHR11782">
    <property type="entry name" value="ADENOSINE/GUANOSINE DIPHOSPHATASE"/>
    <property type="match status" value="1"/>
</dbReference>
<dbReference type="GO" id="GO:0005524">
    <property type="term" value="F:ATP binding"/>
    <property type="evidence" value="ECO:0007669"/>
    <property type="project" value="UniProtKB-KW"/>
</dbReference>
<dbReference type="GO" id="GO:0017111">
    <property type="term" value="F:ribonucleoside triphosphate phosphatase activity"/>
    <property type="evidence" value="ECO:0007669"/>
    <property type="project" value="TreeGrafter"/>
</dbReference>
<evidence type="ECO:0000256" key="4">
    <source>
        <dbReference type="ARBA" id="ARBA00038903"/>
    </source>
</evidence>
<dbReference type="InterPro" id="IPR000407">
    <property type="entry name" value="GDA1_CD39_NTPase"/>
</dbReference>
<keyword evidence="6" id="KW-0067">ATP-binding</keyword>
<dbReference type="OrthoDB" id="6372431at2759"/>
<accession>A0A098VU25</accession>
<dbReference type="AlphaFoldDB" id="A0A098VU25"/>
<dbReference type="GO" id="GO:0009134">
    <property type="term" value="P:nucleoside diphosphate catabolic process"/>
    <property type="evidence" value="ECO:0007669"/>
    <property type="project" value="TreeGrafter"/>
</dbReference>
<dbReference type="GO" id="GO:0006487">
    <property type="term" value="P:protein N-linked glycosylation"/>
    <property type="evidence" value="ECO:0007669"/>
    <property type="project" value="TreeGrafter"/>
</dbReference>
<dbReference type="GO" id="GO:0016020">
    <property type="term" value="C:membrane"/>
    <property type="evidence" value="ECO:0007669"/>
    <property type="project" value="TreeGrafter"/>
</dbReference>
<dbReference type="GO" id="GO:0045134">
    <property type="term" value="F:UDP phosphatase activity"/>
    <property type="evidence" value="ECO:0007669"/>
    <property type="project" value="TreeGrafter"/>
</dbReference>
<feature type="binding site" evidence="6">
    <location>
        <begin position="198"/>
        <end position="202"/>
    </location>
    <ligand>
        <name>ATP</name>
        <dbReference type="ChEBI" id="CHEBI:30616"/>
    </ligand>
</feature>
<evidence type="ECO:0000256" key="2">
    <source>
        <dbReference type="ARBA" id="ARBA00022801"/>
    </source>
</evidence>
<dbReference type="GeneID" id="25258809"/>
<evidence type="ECO:0000313" key="7">
    <source>
        <dbReference type="EMBL" id="KGG52324.1"/>
    </source>
</evidence>
<dbReference type="Gene3D" id="3.30.420.150">
    <property type="entry name" value="Exopolyphosphatase. Domain 2"/>
    <property type="match status" value="1"/>
</dbReference>
<dbReference type="GO" id="GO:0005794">
    <property type="term" value="C:Golgi apparatus"/>
    <property type="evidence" value="ECO:0007669"/>
    <property type="project" value="TreeGrafter"/>
</dbReference>